<reference evidence="13 14" key="1">
    <citation type="submission" date="2021-06" db="EMBL/GenBank/DDBJ databases">
        <authorList>
            <person name="Sun Q."/>
            <person name="Li D."/>
        </authorList>
    </citation>
    <scope>NUCLEOTIDE SEQUENCE [LARGE SCALE GENOMIC DNA]</scope>
    <source>
        <strain evidence="13 14">MSJ-11</strain>
    </source>
</reference>
<name>A0ABS6EGT3_9CLOT</name>
<evidence type="ECO:0000256" key="2">
    <source>
        <dbReference type="ARBA" id="ARBA00022475"/>
    </source>
</evidence>
<keyword evidence="9 13" id="KW-0482">Metalloprotease</keyword>
<evidence type="ECO:0000256" key="5">
    <source>
        <dbReference type="ARBA" id="ARBA00022723"/>
    </source>
</evidence>
<sequence>MKNYYKVVLKKSILLLTLSFGLLFAVATTLVWKYDLSIWYGVAISVGIVLVQFLFGPIFIDLIYKVKFNIEHEYINENVLNFIKTSCEQYNIPAPKIGIIKDGNPNAFTYGHIPRNARLVVTTGLLDILEEEEKKAVIAHELGHIKHYDFIAMMVVSLIPMILYQVYVGTKGKKSDKKYIIALGAYAAYLLSGFLVLGFSRMREYYSDNFAKELMGESKYLKNALIKIAYGTASREKGENPRTSCMAFTNNIQNDALMLSTYKLDGENKLDEKLIRWDLKNPWAKWYEINSTHPLTGRRILALTDTEIVETEDSEGWIKRLSVFIVEAIINMLPATMALAGFMYLIFNKEIGISYFIKEHSLYIALIGASILIKYYYSYRKNYEERSIKELLEREDASPVRGIPTVLKGKVIGKGIPGLFYSEDLVIDDGTGIMLVDYRQPLKIFEWIFGLFEVDKYIDREVEIIGWYKRSVRPYFVCKYIVLGEEKAQCFNYILIKICGYLLMALGIYLKFIYY</sequence>
<keyword evidence="6 13" id="KW-0378">Hydrolase</keyword>
<dbReference type="GO" id="GO:0008237">
    <property type="term" value="F:metallopeptidase activity"/>
    <property type="evidence" value="ECO:0007669"/>
    <property type="project" value="UniProtKB-KW"/>
</dbReference>
<evidence type="ECO:0000256" key="4">
    <source>
        <dbReference type="ARBA" id="ARBA00022692"/>
    </source>
</evidence>
<comment type="caution">
    <text evidence="13">The sequence shown here is derived from an EMBL/GenBank/DDBJ whole genome shotgun (WGS) entry which is preliminary data.</text>
</comment>
<comment type="cofactor">
    <cofactor evidence="1">
        <name>Zn(2+)</name>
        <dbReference type="ChEBI" id="CHEBI:29105"/>
    </cofactor>
</comment>
<evidence type="ECO:0000256" key="8">
    <source>
        <dbReference type="ARBA" id="ARBA00022989"/>
    </source>
</evidence>
<feature type="transmembrane region" description="Helical" evidence="11">
    <location>
        <begin position="150"/>
        <end position="167"/>
    </location>
</feature>
<dbReference type="CDD" id="cd07338">
    <property type="entry name" value="M48B_HtpX_like"/>
    <property type="match status" value="1"/>
</dbReference>
<feature type="transmembrane region" description="Helical" evidence="11">
    <location>
        <begin position="324"/>
        <end position="347"/>
    </location>
</feature>
<dbReference type="InterPro" id="IPR001915">
    <property type="entry name" value="Peptidase_M48"/>
</dbReference>
<feature type="transmembrane region" description="Helical" evidence="11">
    <location>
        <begin position="179"/>
        <end position="199"/>
    </location>
</feature>
<feature type="transmembrane region" description="Helical" evidence="11">
    <location>
        <begin position="12"/>
        <end position="32"/>
    </location>
</feature>
<keyword evidence="7" id="KW-0862">Zinc</keyword>
<feature type="transmembrane region" description="Helical" evidence="11">
    <location>
        <begin position="362"/>
        <end position="379"/>
    </location>
</feature>
<dbReference type="Proteomes" id="UP000726170">
    <property type="component" value="Unassembled WGS sequence"/>
</dbReference>
<evidence type="ECO:0000256" key="11">
    <source>
        <dbReference type="SAM" id="Phobius"/>
    </source>
</evidence>
<gene>
    <name evidence="13" type="ORF">KQI86_05035</name>
</gene>
<accession>A0ABS6EGT3</accession>
<feature type="domain" description="Peptidase M48" evidence="12">
    <location>
        <begin position="82"/>
        <end position="306"/>
    </location>
</feature>
<dbReference type="PANTHER" id="PTHR43221">
    <property type="entry name" value="PROTEASE HTPX"/>
    <property type="match status" value="1"/>
</dbReference>
<keyword evidence="4 11" id="KW-0812">Transmembrane</keyword>
<evidence type="ECO:0000256" key="9">
    <source>
        <dbReference type="ARBA" id="ARBA00023049"/>
    </source>
</evidence>
<evidence type="ECO:0000256" key="3">
    <source>
        <dbReference type="ARBA" id="ARBA00022670"/>
    </source>
</evidence>
<feature type="transmembrane region" description="Helical" evidence="11">
    <location>
        <begin position="38"/>
        <end position="60"/>
    </location>
</feature>
<organism evidence="13 14">
    <name type="scientific">Clostridium mobile</name>
    <dbReference type="NCBI Taxonomy" id="2841512"/>
    <lineage>
        <taxon>Bacteria</taxon>
        <taxon>Bacillati</taxon>
        <taxon>Bacillota</taxon>
        <taxon>Clostridia</taxon>
        <taxon>Eubacteriales</taxon>
        <taxon>Clostridiaceae</taxon>
        <taxon>Clostridium</taxon>
    </lineage>
</organism>
<keyword evidence="8 11" id="KW-1133">Transmembrane helix</keyword>
<dbReference type="RefSeq" id="WP_216438042.1">
    <property type="nucleotide sequence ID" value="NZ_JAHLQF010000001.1"/>
</dbReference>
<keyword evidence="10 11" id="KW-0472">Membrane</keyword>
<dbReference type="InterPro" id="IPR050083">
    <property type="entry name" value="HtpX_protease"/>
</dbReference>
<keyword evidence="2" id="KW-1003">Cell membrane</keyword>
<keyword evidence="5" id="KW-0479">Metal-binding</keyword>
<evidence type="ECO:0000256" key="1">
    <source>
        <dbReference type="ARBA" id="ARBA00001947"/>
    </source>
</evidence>
<dbReference type="PANTHER" id="PTHR43221:SF2">
    <property type="entry name" value="PROTEASE HTPX HOMOLOG"/>
    <property type="match status" value="1"/>
</dbReference>
<dbReference type="Pfam" id="PF01435">
    <property type="entry name" value="Peptidase_M48"/>
    <property type="match status" value="1"/>
</dbReference>
<keyword evidence="14" id="KW-1185">Reference proteome</keyword>
<dbReference type="EMBL" id="JAHLQF010000001">
    <property type="protein sequence ID" value="MBU5483685.1"/>
    <property type="molecule type" value="Genomic_DNA"/>
</dbReference>
<evidence type="ECO:0000259" key="12">
    <source>
        <dbReference type="Pfam" id="PF01435"/>
    </source>
</evidence>
<keyword evidence="3" id="KW-0645">Protease</keyword>
<evidence type="ECO:0000256" key="7">
    <source>
        <dbReference type="ARBA" id="ARBA00022833"/>
    </source>
</evidence>
<evidence type="ECO:0000256" key="6">
    <source>
        <dbReference type="ARBA" id="ARBA00022801"/>
    </source>
</evidence>
<evidence type="ECO:0000313" key="13">
    <source>
        <dbReference type="EMBL" id="MBU5483685.1"/>
    </source>
</evidence>
<feature type="transmembrane region" description="Helical" evidence="11">
    <location>
        <begin position="494"/>
        <end position="514"/>
    </location>
</feature>
<protein>
    <submittedName>
        <fullName evidence="13">M48 family metalloprotease</fullName>
        <ecNumber evidence="13">3.4.24.-</ecNumber>
    </submittedName>
</protein>
<proteinExistence type="predicted"/>
<evidence type="ECO:0000313" key="14">
    <source>
        <dbReference type="Proteomes" id="UP000726170"/>
    </source>
</evidence>
<dbReference type="EC" id="3.4.24.-" evidence="13"/>
<evidence type="ECO:0000256" key="10">
    <source>
        <dbReference type="ARBA" id="ARBA00023136"/>
    </source>
</evidence>